<dbReference type="RefSeq" id="WP_251798425.1">
    <property type="nucleotide sequence ID" value="NZ_JAMQOL010000016.1"/>
</dbReference>
<feature type="compositionally biased region" description="Basic and acidic residues" evidence="4">
    <location>
        <begin position="442"/>
        <end position="453"/>
    </location>
</feature>
<feature type="transmembrane region" description="Helical" evidence="5">
    <location>
        <begin position="574"/>
        <end position="594"/>
    </location>
</feature>
<sequence>MTGEGWATAGVTRLGISVGSVNTVAILDEPGRGARPLLFDGSPLLPSAALGSDGLVAVFDGVAAEMRRMGGTSALETVVSCPLGWDPEERDALASAAMLAGLGRVDIVEEPLAAASLVTDTDCVLVVDVGAVTADVTLVRRTAGGLAVAAAETLADAAGDALDAGLTELIRSWVAASGGLPAWERLDRAETPDDEDASSKLMLQIVGTKEALSRQPSAALLVPLAEVGVTVPRVQFEAVATRVLDPVVRTVGAALAEAAEPVTVLLIGGTSRVPVFTQLVAAVAGPYAVIPPVPDPELVIAQGCAAWPGRAAPEFSAGPSLEPGRGDGGVAHREPDWAGRHSAPMPQIEPAVGSSGRHTLPDEGWPTGEDRNPSVGRRRRDDLEDSGVFGPGAGVGRRRAEPEHLDDSGAFRSGAVGGRGSAEPAGIEDSGVFRSAAAGGHRGAEPERVEDSGVFRSGAVGGHRGPEPAGIEDSGVFRSAAAGGHRGAEPERVEDSGVFRSAAAGGYSGAGPETAGGYQPEPAGRPRDSGPPDDLELSGGFRAFSRPVSRRAGNRTGSVGETGEAVPEEKENRLMVAGLGLLLAGLAWFPVLVVAGGVGLARFVPGVVAALVGLVLLIAGSGRSKR</sequence>
<feature type="compositionally biased region" description="Basic and acidic residues" evidence="4">
    <location>
        <begin position="398"/>
        <end position="409"/>
    </location>
</feature>
<evidence type="ECO:0000256" key="3">
    <source>
        <dbReference type="ARBA" id="ARBA00023186"/>
    </source>
</evidence>
<keyword evidence="3" id="KW-0143">Chaperone</keyword>
<dbReference type="Proteomes" id="UP001523216">
    <property type="component" value="Unassembled WGS sequence"/>
</dbReference>
<comment type="caution">
    <text evidence="6">The sequence shown here is derived from an EMBL/GenBank/DDBJ whole genome shotgun (WGS) entry which is preliminary data.</text>
</comment>
<name>A0ABT0XY92_9ACTN</name>
<dbReference type="InterPro" id="IPR013126">
    <property type="entry name" value="Hsp_70_fam"/>
</dbReference>
<evidence type="ECO:0000313" key="6">
    <source>
        <dbReference type="EMBL" id="MCM4078585.1"/>
    </source>
</evidence>
<proteinExistence type="predicted"/>
<organism evidence="6 7">
    <name type="scientific">Paractinoplanes hotanensis</name>
    <dbReference type="NCBI Taxonomy" id="2906497"/>
    <lineage>
        <taxon>Bacteria</taxon>
        <taxon>Bacillati</taxon>
        <taxon>Actinomycetota</taxon>
        <taxon>Actinomycetes</taxon>
        <taxon>Micromonosporales</taxon>
        <taxon>Micromonosporaceae</taxon>
        <taxon>Paractinoplanes</taxon>
    </lineage>
</organism>
<evidence type="ECO:0000256" key="5">
    <source>
        <dbReference type="SAM" id="Phobius"/>
    </source>
</evidence>
<gene>
    <name evidence="6" type="ORF">LXN57_13500</name>
</gene>
<feature type="region of interest" description="Disordered" evidence="4">
    <location>
        <begin position="315"/>
        <end position="474"/>
    </location>
</feature>
<keyword evidence="5" id="KW-1133">Transmembrane helix</keyword>
<evidence type="ECO:0000256" key="4">
    <source>
        <dbReference type="SAM" id="MobiDB-lite"/>
    </source>
</evidence>
<evidence type="ECO:0000256" key="2">
    <source>
        <dbReference type="ARBA" id="ARBA00022840"/>
    </source>
</evidence>
<dbReference type="Pfam" id="PF00012">
    <property type="entry name" value="HSP70"/>
    <property type="match status" value="1"/>
</dbReference>
<dbReference type="Gene3D" id="3.30.420.40">
    <property type="match status" value="2"/>
</dbReference>
<feature type="compositionally biased region" description="Basic and acidic residues" evidence="4">
    <location>
        <begin position="330"/>
        <end position="339"/>
    </location>
</feature>
<dbReference type="PANTHER" id="PTHR42749:SF1">
    <property type="entry name" value="CELL SHAPE-DETERMINING PROTEIN MREB"/>
    <property type="match status" value="1"/>
</dbReference>
<dbReference type="Gene3D" id="3.90.640.10">
    <property type="entry name" value="Actin, Chain A, domain 4"/>
    <property type="match status" value="1"/>
</dbReference>
<keyword evidence="5" id="KW-0812">Transmembrane</keyword>
<accession>A0ABT0XY92</accession>
<dbReference type="SUPFAM" id="SSF53067">
    <property type="entry name" value="Actin-like ATPase domain"/>
    <property type="match status" value="2"/>
</dbReference>
<keyword evidence="7" id="KW-1185">Reference proteome</keyword>
<dbReference type="CDD" id="cd10170">
    <property type="entry name" value="ASKHA_NBD_HSP70"/>
    <property type="match status" value="1"/>
</dbReference>
<keyword evidence="2" id="KW-0067">ATP-binding</keyword>
<dbReference type="PANTHER" id="PTHR42749">
    <property type="entry name" value="CELL SHAPE-DETERMINING PROTEIN MREB"/>
    <property type="match status" value="1"/>
</dbReference>
<protein>
    <submittedName>
        <fullName evidence="6">Hsp70 family protein</fullName>
    </submittedName>
</protein>
<reference evidence="6 7" key="1">
    <citation type="submission" date="2022-06" db="EMBL/GenBank/DDBJ databases">
        <title>Actinoplanes abujensis sp. nov., isolated from Nigerian arid soil.</title>
        <authorList>
            <person name="Ding P."/>
        </authorList>
    </citation>
    <scope>NUCLEOTIDE SEQUENCE [LARGE SCALE GENOMIC DNA]</scope>
    <source>
        <strain evidence="7">TRM88002</strain>
    </source>
</reference>
<keyword evidence="5" id="KW-0472">Membrane</keyword>
<feature type="region of interest" description="Disordered" evidence="4">
    <location>
        <begin position="502"/>
        <end position="566"/>
    </location>
</feature>
<dbReference type="InterPro" id="IPR043129">
    <property type="entry name" value="ATPase_NBD"/>
</dbReference>
<dbReference type="EMBL" id="JAMQOL010000016">
    <property type="protein sequence ID" value="MCM4078585.1"/>
    <property type="molecule type" value="Genomic_DNA"/>
</dbReference>
<evidence type="ECO:0000256" key="1">
    <source>
        <dbReference type="ARBA" id="ARBA00022741"/>
    </source>
</evidence>
<evidence type="ECO:0000313" key="7">
    <source>
        <dbReference type="Proteomes" id="UP001523216"/>
    </source>
</evidence>
<feature type="transmembrane region" description="Helical" evidence="5">
    <location>
        <begin position="600"/>
        <end position="620"/>
    </location>
</feature>
<keyword evidence="1" id="KW-0547">Nucleotide-binding</keyword>